<dbReference type="GO" id="GO:0016491">
    <property type="term" value="F:oxidoreductase activity"/>
    <property type="evidence" value="ECO:0007669"/>
    <property type="project" value="UniProtKB-KW"/>
</dbReference>
<accession>A0A1G7QB28</accession>
<dbReference type="FunFam" id="3.30.70.2740:FF:000001">
    <property type="entry name" value="D-lactate dehydrogenase mitochondrial"/>
    <property type="match status" value="1"/>
</dbReference>
<evidence type="ECO:0000256" key="4">
    <source>
        <dbReference type="ARBA" id="ARBA00022827"/>
    </source>
</evidence>
<name>A0A1G7QB28_9ACTN</name>
<dbReference type="InterPro" id="IPR016169">
    <property type="entry name" value="FAD-bd_PCMH_sub2"/>
</dbReference>
<dbReference type="InterPro" id="IPR004113">
    <property type="entry name" value="FAD-bd_oxidored_4_C"/>
</dbReference>
<dbReference type="EMBL" id="FNCF01000002">
    <property type="protein sequence ID" value="SDF95726.1"/>
    <property type="molecule type" value="Genomic_DNA"/>
</dbReference>
<evidence type="ECO:0000259" key="6">
    <source>
        <dbReference type="PROSITE" id="PS51387"/>
    </source>
</evidence>
<keyword evidence="4" id="KW-0274">FAD</keyword>
<dbReference type="Gene3D" id="1.10.45.10">
    <property type="entry name" value="Vanillyl-alcohol Oxidase, Chain A, domain 4"/>
    <property type="match status" value="1"/>
</dbReference>
<protein>
    <submittedName>
        <fullName evidence="7">Glycolate oxidase</fullName>
    </submittedName>
</protein>
<comment type="cofactor">
    <cofactor evidence="1">
        <name>FAD</name>
        <dbReference type="ChEBI" id="CHEBI:57692"/>
    </cofactor>
</comment>
<dbReference type="Pfam" id="PF02913">
    <property type="entry name" value="FAD-oxidase_C"/>
    <property type="match status" value="1"/>
</dbReference>
<evidence type="ECO:0000256" key="3">
    <source>
        <dbReference type="ARBA" id="ARBA00022630"/>
    </source>
</evidence>
<dbReference type="GO" id="GO:0071949">
    <property type="term" value="F:FAD binding"/>
    <property type="evidence" value="ECO:0007669"/>
    <property type="project" value="InterPro"/>
</dbReference>
<dbReference type="SUPFAM" id="SSF55103">
    <property type="entry name" value="FAD-linked oxidases, C-terminal domain"/>
    <property type="match status" value="1"/>
</dbReference>
<dbReference type="InterPro" id="IPR006094">
    <property type="entry name" value="Oxid_FAD_bind_N"/>
</dbReference>
<dbReference type="Gene3D" id="3.30.465.10">
    <property type="match status" value="1"/>
</dbReference>
<evidence type="ECO:0000256" key="1">
    <source>
        <dbReference type="ARBA" id="ARBA00001974"/>
    </source>
</evidence>
<dbReference type="FunFam" id="1.10.45.10:FF:000001">
    <property type="entry name" value="D-lactate dehydrogenase mitochondrial"/>
    <property type="match status" value="1"/>
</dbReference>
<dbReference type="AlphaFoldDB" id="A0A1G7QB28"/>
<evidence type="ECO:0000313" key="7">
    <source>
        <dbReference type="EMBL" id="SDF95726.1"/>
    </source>
</evidence>
<keyword evidence="3" id="KW-0285">Flavoprotein</keyword>
<keyword evidence="8" id="KW-1185">Reference proteome</keyword>
<dbReference type="PROSITE" id="PS51387">
    <property type="entry name" value="FAD_PCMH"/>
    <property type="match status" value="1"/>
</dbReference>
<dbReference type="PANTHER" id="PTHR42934">
    <property type="entry name" value="GLYCOLATE OXIDASE SUBUNIT GLCD"/>
    <property type="match status" value="1"/>
</dbReference>
<evidence type="ECO:0000313" key="8">
    <source>
        <dbReference type="Proteomes" id="UP000198863"/>
    </source>
</evidence>
<dbReference type="InterPro" id="IPR016171">
    <property type="entry name" value="Vanillyl_alc_oxidase_C-sub2"/>
</dbReference>
<evidence type="ECO:0000256" key="5">
    <source>
        <dbReference type="ARBA" id="ARBA00023002"/>
    </source>
</evidence>
<dbReference type="InterPro" id="IPR016164">
    <property type="entry name" value="FAD-linked_Oxase-like_C"/>
</dbReference>
<reference evidence="8" key="1">
    <citation type="submission" date="2016-10" db="EMBL/GenBank/DDBJ databases">
        <authorList>
            <person name="Varghese N."/>
            <person name="Submissions S."/>
        </authorList>
    </citation>
    <scope>NUCLEOTIDE SEQUENCE [LARGE SCALE GENOMIC DNA]</scope>
    <source>
        <strain evidence="8">DSM 44526</strain>
    </source>
</reference>
<keyword evidence="5" id="KW-0560">Oxidoreductase</keyword>
<dbReference type="InterPro" id="IPR016166">
    <property type="entry name" value="FAD-bd_PCMH"/>
</dbReference>
<dbReference type="PANTHER" id="PTHR42934:SF2">
    <property type="entry name" value="GLYCOLATE OXIDASE SUBUNIT GLCD"/>
    <property type="match status" value="1"/>
</dbReference>
<organism evidence="7 8">
    <name type="scientific">Klenkia brasiliensis</name>
    <dbReference type="NCBI Taxonomy" id="333142"/>
    <lineage>
        <taxon>Bacteria</taxon>
        <taxon>Bacillati</taxon>
        <taxon>Actinomycetota</taxon>
        <taxon>Actinomycetes</taxon>
        <taxon>Geodermatophilales</taxon>
        <taxon>Geodermatophilaceae</taxon>
        <taxon>Klenkia</taxon>
    </lineage>
</organism>
<comment type="similarity">
    <text evidence="2">Belongs to the FAD-binding oxidoreductase/transferase type 4 family.</text>
</comment>
<sequence>MKQLDALGCVGTRSYRGPVTATTATTTSPDAATPDWLAELTAALGRDSVLTDPDVTASYARDQAMLAPAGTPAAVVLPRTTAEVSAVMQIASAHGVPVVPRGAGSGLAGAANAVDGAITLVMTRMDEVLEVSTADRLAVVQPGVVNKALRDEVARHGLFYPPDPSSYDWCTIGGNLANNSGGLCCVKYGVTTDYVLGMEVVLADGRVLRTGRRTVKGVAGYDLPKLFVGSEGTLGVITEATLSLRPAPRTPVTLVATFSSTAQTGQVVEAAVSCGVVPSLMEVMDRTCIRAVDDMLKADLDRDAHALLVSQSDAGGEAAVAEMEVLAELCRDAGCDLVHVTDDAAEGDLLLAARRMALPALEQLGTTLIDDVAVPRSRIAAFLDGCDAVARGRGLVIGVVGHAGDGNMHPTICFDPTDAEQAERAHRAFDDILELGLAMGGTITGEHGVGNLKSEWLEREIGPVSLDVHRSIKRALDPDGLLNPGKMFSAG</sequence>
<dbReference type="SUPFAM" id="SSF56176">
    <property type="entry name" value="FAD-binding/transporter-associated domain-like"/>
    <property type="match status" value="1"/>
</dbReference>
<evidence type="ECO:0000256" key="2">
    <source>
        <dbReference type="ARBA" id="ARBA00008000"/>
    </source>
</evidence>
<dbReference type="Pfam" id="PF01565">
    <property type="entry name" value="FAD_binding_4"/>
    <property type="match status" value="1"/>
</dbReference>
<dbReference type="InterPro" id="IPR051914">
    <property type="entry name" value="FAD-linked_OxidoTrans_Type4"/>
</dbReference>
<proteinExistence type="inferred from homology"/>
<gene>
    <name evidence="7" type="ORF">SAMN05660324_1427</name>
</gene>
<feature type="domain" description="FAD-binding PCMH-type" evidence="6">
    <location>
        <begin position="68"/>
        <end position="247"/>
    </location>
</feature>
<dbReference type="Gene3D" id="3.30.70.2740">
    <property type="match status" value="1"/>
</dbReference>
<dbReference type="Proteomes" id="UP000198863">
    <property type="component" value="Unassembled WGS sequence"/>
</dbReference>
<dbReference type="InterPro" id="IPR036318">
    <property type="entry name" value="FAD-bd_PCMH-like_sf"/>
</dbReference>